<evidence type="ECO:0000256" key="11">
    <source>
        <dbReference type="ARBA" id="ARBA00023034"/>
    </source>
</evidence>
<evidence type="ECO:0000256" key="12">
    <source>
        <dbReference type="ARBA" id="ARBA00023136"/>
    </source>
</evidence>
<dbReference type="Proteomes" id="UP000005240">
    <property type="component" value="Unassembled WGS sequence"/>
</dbReference>
<gene>
    <name evidence="21" type="ORF">PTTG_05420</name>
</gene>
<keyword evidence="10 20" id="KW-1133">Transmembrane helix</keyword>
<evidence type="ECO:0000256" key="1">
    <source>
        <dbReference type="ARBA" id="ARBA00001003"/>
    </source>
</evidence>
<evidence type="ECO:0000256" key="4">
    <source>
        <dbReference type="ARBA" id="ARBA00022645"/>
    </source>
</evidence>
<feature type="region of interest" description="Disordered" evidence="19">
    <location>
        <begin position="650"/>
        <end position="700"/>
    </location>
</feature>
<dbReference type="GO" id="GO:0004185">
    <property type="term" value="F:serine-type carboxypeptidase activity"/>
    <property type="evidence" value="ECO:0007669"/>
    <property type="project" value="UniProtKB-EC"/>
</dbReference>
<reference evidence="22" key="4">
    <citation type="submission" date="2025-05" db="UniProtKB">
        <authorList>
            <consortium name="EnsemblFungi"/>
        </authorList>
    </citation>
    <scope>IDENTIFICATION</scope>
    <source>
        <strain evidence="22">isolate 1-1 / race 1 (BBBD)</strain>
    </source>
</reference>
<evidence type="ECO:0000256" key="18">
    <source>
        <dbReference type="ARBA" id="ARBA00042717"/>
    </source>
</evidence>
<dbReference type="EC" id="3.4.16.6" evidence="15"/>
<evidence type="ECO:0000256" key="13">
    <source>
        <dbReference type="ARBA" id="ARBA00023180"/>
    </source>
</evidence>
<keyword evidence="5" id="KW-0645">Protease</keyword>
<proteinExistence type="inferred from homology"/>
<evidence type="ECO:0000256" key="2">
    <source>
        <dbReference type="ARBA" id="ARBA00004393"/>
    </source>
</evidence>
<keyword evidence="6 20" id="KW-0812">Transmembrane</keyword>
<name>A0A180GRA3_PUCT1</name>
<comment type="subcellular location">
    <subcellularLocation>
        <location evidence="2">Golgi apparatus</location>
        <location evidence="2">trans-Golgi network membrane</location>
        <topology evidence="2">Single-pass type I membrane protein</topology>
    </subcellularLocation>
</comment>
<sequence length="700" mass="77275">MFGQQEDNRSTTAALVTPVLLKTTSLDGSDRAASIEPGSQYCRASVQSKALLLAVLPGERMVSSPSPSSTREGLHRRNMKPETQSQFIRRLRRSTPSESSSSSNTNPNGGKSKKPPPNASDFYVPSLPGQPKDSQLILYAGHLSFSPPESTIEPEKDSYGFFFLNKARHIANRPVLLVWLNGGPGCSSFDGSLMEVGPLRMVLKGEGALKEVDAAWNEYANMLFIDQPTGTGYSYGPKPNYVHELDVSSANLVNLLARFYKIFPEYQKMDLYICGESFAGQYIPYLAQAILDTNIISAPLKGIMIGNGWVDPINQYLAYPDFAFKVGLVNPSSKAAEQVKAEHKKCTEWIESNNTTTPIHIEACEGILGTITDSTVQTVNSQKMCLNMYDVRLVDTYPACGLTWPPDLADITPYLSRTDVKKALHAQDHSADWVECEAKVGNNFWAKTSQPSITLFPKLLDKIKILLFSGDQDLICCHTGTERMIDHLTWGGHQGWIDKASNQQWKVNGSYAGLWREERNLTYVLVANASHMAPYDVPYVTQDMLVRFLEIDVMTAAGPAAQITSRIGKESATTVNRVLLNETKLAQGGAGTGLAATKGPVHDENYYNASSAMVFLGLVGLVVGLIFFVRRRLRRNGQGDFAHLPEENEIILKHHPSSPPTPARRPVREAQFQPVPTDDLDDHLHPNLPSNNTSYQDLPR</sequence>
<keyword evidence="9" id="KW-0378">Hydrolase</keyword>
<evidence type="ECO:0000313" key="23">
    <source>
        <dbReference type="Proteomes" id="UP000005240"/>
    </source>
</evidence>
<dbReference type="FunFam" id="3.40.50.1820:FF:000121">
    <property type="entry name" value="Carboxypeptidase D"/>
    <property type="match status" value="1"/>
</dbReference>
<keyword evidence="23" id="KW-1185">Reference proteome</keyword>
<evidence type="ECO:0000256" key="8">
    <source>
        <dbReference type="ARBA" id="ARBA00022729"/>
    </source>
</evidence>
<keyword evidence="13" id="KW-0325">Glycoprotein</keyword>
<dbReference type="SUPFAM" id="SSF53474">
    <property type="entry name" value="alpha/beta-Hydrolases"/>
    <property type="match status" value="1"/>
</dbReference>
<dbReference type="VEuPathDB" id="FungiDB:PTTG_05420"/>
<accession>A0A180GRA3</accession>
<dbReference type="PROSITE" id="PS00560">
    <property type="entry name" value="CARBOXYPEPT_SER_HIS"/>
    <property type="match status" value="1"/>
</dbReference>
<reference evidence="22 23" key="3">
    <citation type="journal article" date="2017" name="G3 (Bethesda)">
        <title>Comparative analysis highlights variable genome content of wheat rusts and divergence of the mating loci.</title>
        <authorList>
            <person name="Cuomo C.A."/>
            <person name="Bakkeren G."/>
            <person name="Khalil H.B."/>
            <person name="Panwar V."/>
            <person name="Joly D."/>
            <person name="Linning R."/>
            <person name="Sakthikumar S."/>
            <person name="Song X."/>
            <person name="Adiconis X."/>
            <person name="Fan L."/>
            <person name="Goldberg J.M."/>
            <person name="Levin J.Z."/>
            <person name="Young S."/>
            <person name="Zeng Q."/>
            <person name="Anikster Y."/>
            <person name="Bruce M."/>
            <person name="Wang M."/>
            <person name="Yin C."/>
            <person name="McCallum B."/>
            <person name="Szabo L.J."/>
            <person name="Hulbert S."/>
            <person name="Chen X."/>
            <person name="Fellers J.P."/>
        </authorList>
    </citation>
    <scope>NUCLEOTIDE SEQUENCE</scope>
    <source>
        <strain evidence="23">Isolate 1-1 / race 1 (BBBD)</strain>
        <strain evidence="22">isolate 1-1 / race 1 (BBBD)</strain>
    </source>
</reference>
<organism evidence="21">
    <name type="scientific">Puccinia triticina (isolate 1-1 / race 1 (BBBD))</name>
    <name type="common">Brown leaf rust fungus</name>
    <dbReference type="NCBI Taxonomy" id="630390"/>
    <lineage>
        <taxon>Eukaryota</taxon>
        <taxon>Fungi</taxon>
        <taxon>Dikarya</taxon>
        <taxon>Basidiomycota</taxon>
        <taxon>Pucciniomycotina</taxon>
        <taxon>Pucciniomycetes</taxon>
        <taxon>Pucciniales</taxon>
        <taxon>Pucciniaceae</taxon>
        <taxon>Puccinia</taxon>
    </lineage>
</organism>
<reference evidence="21" key="1">
    <citation type="submission" date="2009-11" db="EMBL/GenBank/DDBJ databases">
        <authorList>
            <consortium name="The Broad Institute Genome Sequencing Platform"/>
            <person name="Ward D."/>
            <person name="Feldgarden M."/>
            <person name="Earl A."/>
            <person name="Young S.K."/>
            <person name="Zeng Q."/>
            <person name="Koehrsen M."/>
            <person name="Alvarado L."/>
            <person name="Berlin A."/>
            <person name="Bochicchio J."/>
            <person name="Borenstein D."/>
            <person name="Chapman S.B."/>
            <person name="Chen Z."/>
            <person name="Engels R."/>
            <person name="Freedman E."/>
            <person name="Gellesch M."/>
            <person name="Goldberg J."/>
            <person name="Griggs A."/>
            <person name="Gujja S."/>
            <person name="Heilman E."/>
            <person name="Heiman D."/>
            <person name="Hepburn T."/>
            <person name="Howarth C."/>
            <person name="Jen D."/>
            <person name="Larson L."/>
            <person name="Lewis B."/>
            <person name="Mehta T."/>
            <person name="Park D."/>
            <person name="Pearson M."/>
            <person name="Roberts A."/>
            <person name="Saif S."/>
            <person name="Shea T."/>
            <person name="Shenoy N."/>
            <person name="Sisk P."/>
            <person name="Stolte C."/>
            <person name="Sykes S."/>
            <person name="Thomson T."/>
            <person name="Walk T."/>
            <person name="White J."/>
            <person name="Yandava C."/>
            <person name="Izard J."/>
            <person name="Baranova O.V."/>
            <person name="Blanton J.M."/>
            <person name="Tanner A.C."/>
            <person name="Dewhirst F.E."/>
            <person name="Haas B."/>
            <person name="Nusbaum C."/>
            <person name="Birren B."/>
        </authorList>
    </citation>
    <scope>NUCLEOTIDE SEQUENCE [LARGE SCALE GENOMIC DNA]</scope>
    <source>
        <strain evidence="21">1-1 BBBD Race 1</strain>
    </source>
</reference>
<evidence type="ECO:0000256" key="5">
    <source>
        <dbReference type="ARBA" id="ARBA00022670"/>
    </source>
</evidence>
<evidence type="ECO:0000256" key="7">
    <source>
        <dbReference type="ARBA" id="ARBA00022703"/>
    </source>
</evidence>
<keyword evidence="8" id="KW-0732">Signal</keyword>
<evidence type="ECO:0000256" key="16">
    <source>
        <dbReference type="ARBA" id="ARBA00040403"/>
    </source>
</evidence>
<feature type="transmembrane region" description="Helical" evidence="20">
    <location>
        <begin position="606"/>
        <end position="629"/>
    </location>
</feature>
<protein>
    <recommendedName>
        <fullName evidence="17">Pheromone-processing carboxypeptidase KEX1</fullName>
        <ecNumber evidence="15">3.4.16.6</ecNumber>
    </recommendedName>
    <alternativeName>
        <fullName evidence="18">Carboxypeptidase D</fullName>
    </alternativeName>
    <alternativeName>
        <fullName evidence="16">Pheromone-processing carboxypeptidase kex1</fullName>
    </alternativeName>
</protein>
<evidence type="ECO:0000313" key="21">
    <source>
        <dbReference type="EMBL" id="OAV95357.1"/>
    </source>
</evidence>
<evidence type="ECO:0000256" key="10">
    <source>
        <dbReference type="ARBA" id="ARBA00022989"/>
    </source>
</evidence>
<dbReference type="PANTHER" id="PTHR11802:SF190">
    <property type="entry name" value="PHEROMONE-PROCESSING CARBOXYPEPTIDASE KEX1"/>
    <property type="match status" value="1"/>
</dbReference>
<comment type="catalytic activity">
    <reaction evidence="1">
        <text>Preferential release of a C-terminal arginine or lysine residue.</text>
        <dbReference type="EC" id="3.4.16.6"/>
    </reaction>
</comment>
<evidence type="ECO:0000256" key="15">
    <source>
        <dbReference type="ARBA" id="ARBA00038895"/>
    </source>
</evidence>
<dbReference type="GO" id="GO:0005802">
    <property type="term" value="C:trans-Golgi network"/>
    <property type="evidence" value="ECO:0007669"/>
    <property type="project" value="TreeGrafter"/>
</dbReference>
<dbReference type="GO" id="GO:0006915">
    <property type="term" value="P:apoptotic process"/>
    <property type="evidence" value="ECO:0007669"/>
    <property type="project" value="UniProtKB-KW"/>
</dbReference>
<keyword evidence="12 20" id="KW-0472">Membrane</keyword>
<dbReference type="AlphaFoldDB" id="A0A180GRA3"/>
<dbReference type="OrthoDB" id="443318at2759"/>
<dbReference type="GO" id="GO:0006508">
    <property type="term" value="P:proteolysis"/>
    <property type="evidence" value="ECO:0007669"/>
    <property type="project" value="UniProtKB-KW"/>
</dbReference>
<evidence type="ECO:0000256" key="6">
    <source>
        <dbReference type="ARBA" id="ARBA00022692"/>
    </source>
</evidence>
<dbReference type="Gene3D" id="3.40.50.1820">
    <property type="entry name" value="alpha/beta hydrolase"/>
    <property type="match status" value="1"/>
</dbReference>
<evidence type="ECO:0000256" key="17">
    <source>
        <dbReference type="ARBA" id="ARBA00040628"/>
    </source>
</evidence>
<evidence type="ECO:0000256" key="20">
    <source>
        <dbReference type="SAM" id="Phobius"/>
    </source>
</evidence>
<evidence type="ECO:0000256" key="14">
    <source>
        <dbReference type="ARBA" id="ARBA00037042"/>
    </source>
</evidence>
<keyword evidence="4" id="KW-0121">Carboxypeptidase</keyword>
<evidence type="ECO:0000256" key="3">
    <source>
        <dbReference type="ARBA" id="ARBA00009431"/>
    </source>
</evidence>
<dbReference type="EMBL" id="ADAS02000029">
    <property type="protein sequence ID" value="OAV95357.1"/>
    <property type="molecule type" value="Genomic_DNA"/>
</dbReference>
<feature type="compositionally biased region" description="Polar residues" evidence="19">
    <location>
        <begin position="688"/>
        <end position="700"/>
    </location>
</feature>
<feature type="region of interest" description="Disordered" evidence="19">
    <location>
        <begin position="59"/>
        <end position="126"/>
    </location>
</feature>
<dbReference type="PANTHER" id="PTHR11802">
    <property type="entry name" value="SERINE PROTEASE FAMILY S10 SERINE CARBOXYPEPTIDASE"/>
    <property type="match status" value="1"/>
</dbReference>
<keyword evidence="11" id="KW-0333">Golgi apparatus</keyword>
<dbReference type="InterPro" id="IPR029058">
    <property type="entry name" value="AB_hydrolase_fold"/>
</dbReference>
<keyword evidence="7" id="KW-0053">Apoptosis</keyword>
<evidence type="ECO:0000256" key="9">
    <source>
        <dbReference type="ARBA" id="ARBA00022801"/>
    </source>
</evidence>
<dbReference type="Pfam" id="PF00450">
    <property type="entry name" value="Peptidase_S10"/>
    <property type="match status" value="1"/>
</dbReference>
<comment type="function">
    <text evidence="14">Protease with a carboxypeptidase B-like function involved in the C-terminal processing of the lysine and arginine residues from protein precursors. Promotes cell fusion and is involved in the programmed cell death.</text>
</comment>
<dbReference type="InterPro" id="IPR033124">
    <property type="entry name" value="Ser_caboxypep_his_AS"/>
</dbReference>
<dbReference type="PRINTS" id="PR00724">
    <property type="entry name" value="CRBOXYPTASEC"/>
</dbReference>
<feature type="compositionally biased region" description="Low complexity" evidence="19">
    <location>
        <begin position="94"/>
        <end position="110"/>
    </location>
</feature>
<dbReference type="InterPro" id="IPR001563">
    <property type="entry name" value="Peptidase_S10"/>
</dbReference>
<dbReference type="EnsemblFungi" id="PTTG_05420-t43_1">
    <property type="protein sequence ID" value="PTTG_05420-t43_1-p1"/>
    <property type="gene ID" value="PTTG_05420"/>
</dbReference>
<reference evidence="21" key="2">
    <citation type="submission" date="2016-05" db="EMBL/GenBank/DDBJ databases">
        <title>Comparative analysis highlights variable genome content of wheat rusts and divergence of the mating loci.</title>
        <authorList>
            <person name="Cuomo C.A."/>
            <person name="Bakkeren G."/>
            <person name="Szabo L."/>
            <person name="Khalil H."/>
            <person name="Joly D."/>
            <person name="Goldberg J."/>
            <person name="Young S."/>
            <person name="Zeng Q."/>
            <person name="Fellers J."/>
        </authorList>
    </citation>
    <scope>NUCLEOTIDE SEQUENCE [LARGE SCALE GENOMIC DNA]</scope>
    <source>
        <strain evidence="21">1-1 BBBD Race 1</strain>
    </source>
</reference>
<evidence type="ECO:0000313" key="22">
    <source>
        <dbReference type="EnsemblFungi" id="PTTG_05420-t43_1-p1"/>
    </source>
</evidence>
<evidence type="ECO:0000256" key="19">
    <source>
        <dbReference type="SAM" id="MobiDB-lite"/>
    </source>
</evidence>
<comment type="similarity">
    <text evidence="3">Belongs to the peptidase S10 family.</text>
</comment>
<dbReference type="STRING" id="630390.A0A180GRA3"/>